<dbReference type="EMBL" id="CP048113">
    <property type="protein sequence ID" value="QHS58199.1"/>
    <property type="molecule type" value="Genomic_DNA"/>
</dbReference>
<dbReference type="KEGG" id="chih:GWR21_00890"/>
<reference evidence="1 2" key="1">
    <citation type="submission" date="2020-01" db="EMBL/GenBank/DDBJ databases">
        <title>Complete genome sequence of Chitinophaga sp. H33E-04 isolated from quinoa roots.</title>
        <authorList>
            <person name="Weon H.-Y."/>
            <person name="Lee S.A."/>
        </authorList>
    </citation>
    <scope>NUCLEOTIDE SEQUENCE [LARGE SCALE GENOMIC DNA]</scope>
    <source>
        <strain evidence="1 2">H33E-04</strain>
    </source>
</reference>
<evidence type="ECO:0000313" key="2">
    <source>
        <dbReference type="Proteomes" id="UP000476411"/>
    </source>
</evidence>
<name>A0A6B9Z8K5_9BACT</name>
<organism evidence="1 2">
    <name type="scientific">Chitinophaga agri</name>
    <dbReference type="NCBI Taxonomy" id="2703787"/>
    <lineage>
        <taxon>Bacteria</taxon>
        <taxon>Pseudomonadati</taxon>
        <taxon>Bacteroidota</taxon>
        <taxon>Chitinophagia</taxon>
        <taxon>Chitinophagales</taxon>
        <taxon>Chitinophagaceae</taxon>
        <taxon>Chitinophaga</taxon>
    </lineage>
</organism>
<accession>A0A6B9Z8K5</accession>
<sequence>MKMDNTCCLSFYDERHVEFSFKEYPILYENWYNQHFFGNIFHILDMKMSEQLADCAYQQLDLYLKNYEAPLPSNNSRFGYVKNITLDTDGTKLMIDLSVSEHFKIHMLNDIYGSLKESLVKLKESYIIPRNSFLNEYHLSIIYRIKYLIGKGVEKRTDIEKSLLNEFLGNVSVGFINSVITSLNDLPIVNNYGGRLLEGKYLRFFY</sequence>
<dbReference type="RefSeq" id="WP_162329904.1">
    <property type="nucleotide sequence ID" value="NZ_CP048113.1"/>
</dbReference>
<proteinExistence type="predicted"/>
<protein>
    <submittedName>
        <fullName evidence="1">Uncharacterized protein</fullName>
    </submittedName>
</protein>
<dbReference type="AlphaFoldDB" id="A0A6B9Z8K5"/>
<dbReference type="Proteomes" id="UP000476411">
    <property type="component" value="Chromosome"/>
</dbReference>
<gene>
    <name evidence="1" type="ORF">GWR21_00890</name>
</gene>
<keyword evidence="2" id="KW-1185">Reference proteome</keyword>
<evidence type="ECO:0000313" key="1">
    <source>
        <dbReference type="EMBL" id="QHS58199.1"/>
    </source>
</evidence>